<dbReference type="PANTHER" id="PTHR35457:SF1">
    <property type="entry name" value="HEME A SYNTHASE"/>
    <property type="match status" value="1"/>
</dbReference>
<evidence type="ECO:0000256" key="6">
    <source>
        <dbReference type="ARBA" id="ARBA00023002"/>
    </source>
</evidence>
<reference evidence="14" key="1">
    <citation type="journal article" date="2019" name="Int. J. Syst. Evol. Microbiol.">
        <title>The Global Catalogue of Microorganisms (GCM) 10K type strain sequencing project: providing services to taxonomists for standard genome sequencing and annotation.</title>
        <authorList>
            <consortium name="The Broad Institute Genomics Platform"/>
            <consortium name="The Broad Institute Genome Sequencing Center for Infectious Disease"/>
            <person name="Wu L."/>
            <person name="Ma J."/>
        </authorList>
    </citation>
    <scope>NUCLEOTIDE SEQUENCE [LARGE SCALE GENOMIC DNA]</scope>
    <source>
        <strain evidence="14">KCTC 23723</strain>
    </source>
</reference>
<feature type="transmembrane region" description="Helical" evidence="12">
    <location>
        <begin position="7"/>
        <end position="27"/>
    </location>
</feature>
<evidence type="ECO:0000256" key="10">
    <source>
        <dbReference type="ARBA" id="ARBA00023157"/>
    </source>
</evidence>
<keyword evidence="7" id="KW-0408">Iron</keyword>
<accession>A0ABQ2WQN1</accession>
<keyword evidence="4" id="KW-0479">Metal-binding</keyword>
<dbReference type="Proteomes" id="UP000634667">
    <property type="component" value="Unassembled WGS sequence"/>
</dbReference>
<dbReference type="InterPro" id="IPR003780">
    <property type="entry name" value="COX15/CtaA_fam"/>
</dbReference>
<feature type="transmembrane region" description="Helical" evidence="12">
    <location>
        <begin position="302"/>
        <end position="322"/>
    </location>
</feature>
<evidence type="ECO:0000256" key="5">
    <source>
        <dbReference type="ARBA" id="ARBA00022989"/>
    </source>
</evidence>
<feature type="transmembrane region" description="Helical" evidence="12">
    <location>
        <begin position="127"/>
        <end position="150"/>
    </location>
</feature>
<feature type="transmembrane region" description="Helical" evidence="12">
    <location>
        <begin position="102"/>
        <end position="121"/>
    </location>
</feature>
<keyword evidence="5 12" id="KW-1133">Transmembrane helix</keyword>
<protein>
    <submittedName>
        <fullName evidence="13">Cytochrome b561</fullName>
    </submittedName>
</protein>
<comment type="pathway">
    <text evidence="11">Porphyrin-containing compound metabolism.</text>
</comment>
<evidence type="ECO:0000256" key="2">
    <source>
        <dbReference type="ARBA" id="ARBA00022475"/>
    </source>
</evidence>
<name>A0ABQ2WQN1_9ALTE</name>
<feature type="transmembrane region" description="Helical" evidence="12">
    <location>
        <begin position="241"/>
        <end position="261"/>
    </location>
</feature>
<feature type="transmembrane region" description="Helical" evidence="12">
    <location>
        <begin position="273"/>
        <end position="296"/>
    </location>
</feature>
<keyword evidence="14" id="KW-1185">Reference proteome</keyword>
<gene>
    <name evidence="13" type="primary">ctaA</name>
    <name evidence="13" type="ORF">GCM10008111_26050</name>
</gene>
<proteinExistence type="predicted"/>
<sequence>MTLHKKLITFTLCWTMLVIILGAYTRLTDAGLGCPDWPGCYGFLKVPHKAEKMEIAAARFPERPLEHHKAWNEMIHRYLAGTLGLLIGALFVIYWRQQKRLTALPTALLGIVIFQATLGAWTVTMGLLPIVVLAHLLFGFILFSLLAVFWLQQHPSWRNTEQHLRPLLPLAYAALIVVFLQIALGGWTAANYAALACIDLPLCEAGWSSRLAFAEAFDLHLGHDDYEYGVMSQDARATIHVLHRLGAVITFSVVAWFAWRLYRVAQTQLMQRLAQAIALVLLVQFTLGVLNIVLHLPLANAVAHNFVGANLLMLLVIACYQIRKPQGREV</sequence>
<evidence type="ECO:0000256" key="1">
    <source>
        <dbReference type="ARBA" id="ARBA00004141"/>
    </source>
</evidence>
<evidence type="ECO:0000256" key="4">
    <source>
        <dbReference type="ARBA" id="ARBA00022723"/>
    </source>
</evidence>
<keyword evidence="8" id="KW-0350">Heme biosynthesis</keyword>
<dbReference type="Pfam" id="PF02628">
    <property type="entry name" value="COX15-CtaA"/>
    <property type="match status" value="1"/>
</dbReference>
<dbReference type="RefSeq" id="WP_189483671.1">
    <property type="nucleotide sequence ID" value="NZ_BMYR01000011.1"/>
</dbReference>
<keyword evidence="9 12" id="KW-0472">Membrane</keyword>
<evidence type="ECO:0000313" key="14">
    <source>
        <dbReference type="Proteomes" id="UP000634667"/>
    </source>
</evidence>
<dbReference type="EMBL" id="BMYR01000011">
    <property type="protein sequence ID" value="GGW68804.1"/>
    <property type="molecule type" value="Genomic_DNA"/>
</dbReference>
<evidence type="ECO:0000256" key="3">
    <source>
        <dbReference type="ARBA" id="ARBA00022692"/>
    </source>
</evidence>
<dbReference type="InterPro" id="IPR050450">
    <property type="entry name" value="COX15/CtaA_HemeA_synthase"/>
</dbReference>
<evidence type="ECO:0000313" key="13">
    <source>
        <dbReference type="EMBL" id="GGW68804.1"/>
    </source>
</evidence>
<evidence type="ECO:0000256" key="12">
    <source>
        <dbReference type="SAM" id="Phobius"/>
    </source>
</evidence>
<keyword evidence="10" id="KW-1015">Disulfide bond</keyword>
<comment type="caution">
    <text evidence="13">The sequence shown here is derived from an EMBL/GenBank/DDBJ whole genome shotgun (WGS) entry which is preliminary data.</text>
</comment>
<keyword evidence="6" id="KW-0560">Oxidoreductase</keyword>
<dbReference type="PANTHER" id="PTHR35457">
    <property type="entry name" value="HEME A SYNTHASE"/>
    <property type="match status" value="1"/>
</dbReference>
<organism evidence="13 14">
    <name type="scientific">Alishewanella tabrizica</name>
    <dbReference type="NCBI Taxonomy" id="671278"/>
    <lineage>
        <taxon>Bacteria</taxon>
        <taxon>Pseudomonadati</taxon>
        <taxon>Pseudomonadota</taxon>
        <taxon>Gammaproteobacteria</taxon>
        <taxon>Alteromonadales</taxon>
        <taxon>Alteromonadaceae</taxon>
        <taxon>Alishewanella</taxon>
    </lineage>
</organism>
<evidence type="ECO:0000256" key="7">
    <source>
        <dbReference type="ARBA" id="ARBA00023004"/>
    </source>
</evidence>
<evidence type="ECO:0000256" key="11">
    <source>
        <dbReference type="ARBA" id="ARBA00023444"/>
    </source>
</evidence>
<evidence type="ECO:0000256" key="9">
    <source>
        <dbReference type="ARBA" id="ARBA00023136"/>
    </source>
</evidence>
<feature type="transmembrane region" description="Helical" evidence="12">
    <location>
        <begin position="170"/>
        <end position="190"/>
    </location>
</feature>
<evidence type="ECO:0000256" key="8">
    <source>
        <dbReference type="ARBA" id="ARBA00023133"/>
    </source>
</evidence>
<keyword evidence="2" id="KW-1003">Cell membrane</keyword>
<feature type="transmembrane region" description="Helical" evidence="12">
    <location>
        <begin position="75"/>
        <end position="95"/>
    </location>
</feature>
<keyword evidence="3 12" id="KW-0812">Transmembrane</keyword>
<comment type="subcellular location">
    <subcellularLocation>
        <location evidence="1">Membrane</location>
        <topology evidence="1">Multi-pass membrane protein</topology>
    </subcellularLocation>
</comment>